<dbReference type="EMBL" id="CP021358">
    <property type="protein sequence ID" value="ART63287.1"/>
    <property type="molecule type" value="Genomic_DNA"/>
</dbReference>
<gene>
    <name evidence="10" type="ORF">B9H00_09630</name>
</gene>
<feature type="transmembrane region" description="Helical" evidence="9">
    <location>
        <begin position="108"/>
        <end position="134"/>
    </location>
</feature>
<protein>
    <submittedName>
        <fullName evidence="10">Paraquat-inducible membrane protein A</fullName>
    </submittedName>
</protein>
<keyword evidence="5 9" id="KW-0812">Transmembrane</keyword>
<evidence type="ECO:0000313" key="10">
    <source>
        <dbReference type="EMBL" id="ART63287.1"/>
    </source>
</evidence>
<dbReference type="InterPro" id="IPR005219">
    <property type="entry name" value="PqiA-like_proteobact"/>
</dbReference>
<dbReference type="InterPro" id="IPR007498">
    <property type="entry name" value="PqiA-like"/>
</dbReference>
<keyword evidence="11" id="KW-1185">Reference proteome</keyword>
<dbReference type="PANTHER" id="PTHR30462:SF3">
    <property type="entry name" value="INTERMEMBRANE TRANSPORT PROTEIN PQIA"/>
    <property type="match status" value="1"/>
</dbReference>
<keyword evidence="4" id="KW-0997">Cell inner membrane</keyword>
<dbReference type="KEGG" id="kma:B9H00_09630"/>
<organism evidence="10 11">
    <name type="scientific">Kushneria marisflavi</name>
    <dbReference type="NCBI Taxonomy" id="157779"/>
    <lineage>
        <taxon>Bacteria</taxon>
        <taxon>Pseudomonadati</taxon>
        <taxon>Pseudomonadota</taxon>
        <taxon>Gammaproteobacteria</taxon>
        <taxon>Oceanospirillales</taxon>
        <taxon>Halomonadaceae</taxon>
        <taxon>Kushneria</taxon>
    </lineage>
</organism>
<sequence length="449" mass="49546">MISERTITTLSEPSRPLRVCHECDLVSIVPPLACSESARCPRCQHELMTRKRAPAQHALALAIAAVVALVTSLAFPFISFSARGFERAISLTDAMTILSTGNYTVLAVVLWMVLLLLPMLYLGMVIILHGALLLGHRPPRGMLMLRTLRHIEHWMMADVFLIGVLVSLVKILSLASIGFGVSFWAFCLFVVLMLLISRSVDRDWLWSVMAPEPPPPEHARTGKTAQAQKLVGCPVCGTVNDYHHHRACYCRRCGEKLHMRRRHSVQKTLALLVVSVLLYIPAMVLPIMTVSSLNDTTTQTVIGGVLLLIDHGDYPIAAIIFLASVVIPVAKLLALFWLCIKVGRPQPWRPEVRMTLYRITEFIGRWSMIDVFVVALLAALVRLGLLMHVSAEPGIIAFGGVVILTMIAAMSFDPRLIWDAADHPDLENNDISTLSPQPVVAGKAQDTGQ</sequence>
<proteinExistence type="inferred from homology"/>
<feature type="transmembrane region" description="Helical" evidence="9">
    <location>
        <begin position="316"/>
        <end position="340"/>
    </location>
</feature>
<reference evidence="10 11" key="1">
    <citation type="submission" date="2017-05" db="EMBL/GenBank/DDBJ databases">
        <authorList>
            <person name="Song R."/>
            <person name="Chenine A.L."/>
            <person name="Ruprecht R.M."/>
        </authorList>
    </citation>
    <scope>NUCLEOTIDE SEQUENCE [LARGE SCALE GENOMIC DNA]</scope>
    <source>
        <strain evidence="10">SW32</strain>
    </source>
</reference>
<dbReference type="OrthoDB" id="9800207at2"/>
<evidence type="ECO:0000256" key="7">
    <source>
        <dbReference type="ARBA" id="ARBA00023136"/>
    </source>
</evidence>
<feature type="transmembrane region" description="Helical" evidence="9">
    <location>
        <begin position="177"/>
        <end position="196"/>
    </location>
</feature>
<feature type="region of interest" description="Disordered" evidence="8">
    <location>
        <begin position="429"/>
        <end position="449"/>
    </location>
</feature>
<comment type="similarity">
    <text evidence="2">Belongs to the PqiA family.</text>
</comment>
<feature type="transmembrane region" description="Helical" evidence="9">
    <location>
        <begin position="154"/>
        <end position="171"/>
    </location>
</feature>
<dbReference type="InterPro" id="IPR051800">
    <property type="entry name" value="PqiA-PqiB_transport"/>
</dbReference>
<name>A0A240UP47_9GAMM</name>
<dbReference type="AlphaFoldDB" id="A0A240UP47"/>
<evidence type="ECO:0000256" key="4">
    <source>
        <dbReference type="ARBA" id="ARBA00022519"/>
    </source>
</evidence>
<evidence type="ECO:0000313" key="11">
    <source>
        <dbReference type="Proteomes" id="UP000194457"/>
    </source>
</evidence>
<feature type="transmembrane region" description="Helical" evidence="9">
    <location>
        <begin position="395"/>
        <end position="412"/>
    </location>
</feature>
<dbReference type="PANTHER" id="PTHR30462">
    <property type="entry name" value="INTERMEMBRANE TRANSPORT PROTEIN PQIB-RELATED"/>
    <property type="match status" value="1"/>
</dbReference>
<evidence type="ECO:0000256" key="2">
    <source>
        <dbReference type="ARBA" id="ARBA00007555"/>
    </source>
</evidence>
<evidence type="ECO:0000256" key="3">
    <source>
        <dbReference type="ARBA" id="ARBA00022475"/>
    </source>
</evidence>
<evidence type="ECO:0000256" key="9">
    <source>
        <dbReference type="SAM" id="Phobius"/>
    </source>
</evidence>
<keyword evidence="7 9" id="KW-0472">Membrane</keyword>
<keyword evidence="3" id="KW-1003">Cell membrane</keyword>
<dbReference type="RefSeq" id="WP_086900473.1">
    <property type="nucleotide sequence ID" value="NZ_CP021358.1"/>
</dbReference>
<dbReference type="NCBIfam" id="TIGR00155">
    <property type="entry name" value="pqiA_fam"/>
    <property type="match status" value="1"/>
</dbReference>
<feature type="transmembrane region" description="Helical" evidence="9">
    <location>
        <begin position="269"/>
        <end position="288"/>
    </location>
</feature>
<dbReference type="Proteomes" id="UP000194457">
    <property type="component" value="Chromosome"/>
</dbReference>
<evidence type="ECO:0000256" key="6">
    <source>
        <dbReference type="ARBA" id="ARBA00022989"/>
    </source>
</evidence>
<evidence type="ECO:0000256" key="5">
    <source>
        <dbReference type="ARBA" id="ARBA00022692"/>
    </source>
</evidence>
<evidence type="ECO:0000256" key="8">
    <source>
        <dbReference type="SAM" id="MobiDB-lite"/>
    </source>
</evidence>
<keyword evidence="6 9" id="KW-1133">Transmembrane helix</keyword>
<dbReference type="GO" id="GO:0005886">
    <property type="term" value="C:plasma membrane"/>
    <property type="evidence" value="ECO:0007669"/>
    <property type="project" value="UniProtKB-SubCell"/>
</dbReference>
<accession>A0A240UP47</accession>
<feature type="transmembrane region" description="Helical" evidence="9">
    <location>
        <begin position="368"/>
        <end position="389"/>
    </location>
</feature>
<feature type="transmembrane region" description="Helical" evidence="9">
    <location>
        <begin position="58"/>
        <end position="78"/>
    </location>
</feature>
<evidence type="ECO:0000256" key="1">
    <source>
        <dbReference type="ARBA" id="ARBA00004429"/>
    </source>
</evidence>
<comment type="subcellular location">
    <subcellularLocation>
        <location evidence="1">Cell inner membrane</location>
        <topology evidence="1">Multi-pass membrane protein</topology>
    </subcellularLocation>
</comment>
<dbReference type="Pfam" id="PF04403">
    <property type="entry name" value="PqiA"/>
    <property type="match status" value="2"/>
</dbReference>